<keyword evidence="2" id="KW-1185">Reference proteome</keyword>
<sequence>MDSMVKVLIQFQVEENSKKMTERARNMRLKRGTIPFEFGDAKIELGDSEKESGDSDEEFGAENEGFELKIRNLESLRIVHKGFPNIKLRIKLHQSEHALKRLINSTPRTSVSSDSRLEEAFHCC</sequence>
<dbReference type="AlphaFoldDB" id="A0ABD1S1H1"/>
<dbReference type="EMBL" id="JBFOLJ010000011">
    <property type="protein sequence ID" value="KAL2494561.1"/>
    <property type="molecule type" value="Genomic_DNA"/>
</dbReference>
<comment type="caution">
    <text evidence="1">The sequence shown here is derived from an EMBL/GenBank/DDBJ whole genome shotgun (WGS) entry which is preliminary data.</text>
</comment>
<accession>A0ABD1S1H1</accession>
<evidence type="ECO:0000313" key="2">
    <source>
        <dbReference type="Proteomes" id="UP001604277"/>
    </source>
</evidence>
<evidence type="ECO:0000313" key="1">
    <source>
        <dbReference type="EMBL" id="KAL2494561.1"/>
    </source>
</evidence>
<organism evidence="1 2">
    <name type="scientific">Forsythia ovata</name>
    <dbReference type="NCBI Taxonomy" id="205694"/>
    <lineage>
        <taxon>Eukaryota</taxon>
        <taxon>Viridiplantae</taxon>
        <taxon>Streptophyta</taxon>
        <taxon>Embryophyta</taxon>
        <taxon>Tracheophyta</taxon>
        <taxon>Spermatophyta</taxon>
        <taxon>Magnoliopsida</taxon>
        <taxon>eudicotyledons</taxon>
        <taxon>Gunneridae</taxon>
        <taxon>Pentapetalae</taxon>
        <taxon>asterids</taxon>
        <taxon>lamiids</taxon>
        <taxon>Lamiales</taxon>
        <taxon>Oleaceae</taxon>
        <taxon>Forsythieae</taxon>
        <taxon>Forsythia</taxon>
    </lineage>
</organism>
<name>A0ABD1S1H1_9LAMI</name>
<reference evidence="2" key="1">
    <citation type="submission" date="2024-07" db="EMBL/GenBank/DDBJ databases">
        <title>Two chromosome-level genome assemblies of Korean endemic species Abeliophyllum distichum and Forsythia ovata (Oleaceae).</title>
        <authorList>
            <person name="Jang H."/>
        </authorList>
    </citation>
    <scope>NUCLEOTIDE SEQUENCE [LARGE SCALE GENOMIC DNA]</scope>
</reference>
<dbReference type="Proteomes" id="UP001604277">
    <property type="component" value="Unassembled WGS sequence"/>
</dbReference>
<proteinExistence type="predicted"/>
<gene>
    <name evidence="1" type="ORF">Fot_38318</name>
</gene>
<protein>
    <submittedName>
        <fullName evidence="1">Uncharacterized protein</fullName>
    </submittedName>
</protein>